<name>A0A4Z2H6X5_9TELE</name>
<evidence type="ECO:0000313" key="2">
    <source>
        <dbReference type="EMBL" id="TNN61506.1"/>
    </source>
</evidence>
<evidence type="ECO:0000313" key="3">
    <source>
        <dbReference type="Proteomes" id="UP000314294"/>
    </source>
</evidence>
<reference evidence="2 3" key="1">
    <citation type="submission" date="2019-03" db="EMBL/GenBank/DDBJ databases">
        <title>First draft genome of Liparis tanakae, snailfish: a comprehensive survey of snailfish specific genes.</title>
        <authorList>
            <person name="Kim W."/>
            <person name="Song I."/>
            <person name="Jeong J.-H."/>
            <person name="Kim D."/>
            <person name="Kim S."/>
            <person name="Ryu S."/>
            <person name="Song J.Y."/>
            <person name="Lee S.K."/>
        </authorList>
    </citation>
    <scope>NUCLEOTIDE SEQUENCE [LARGE SCALE GENOMIC DNA]</scope>
    <source>
        <tissue evidence="2">Muscle</tissue>
    </source>
</reference>
<dbReference type="Proteomes" id="UP000314294">
    <property type="component" value="Unassembled WGS sequence"/>
</dbReference>
<comment type="caution">
    <text evidence="2">The sequence shown here is derived from an EMBL/GenBank/DDBJ whole genome shotgun (WGS) entry which is preliminary data.</text>
</comment>
<keyword evidence="3" id="KW-1185">Reference proteome</keyword>
<proteinExistence type="predicted"/>
<dbReference type="EMBL" id="SRLO01000314">
    <property type="protein sequence ID" value="TNN61506.1"/>
    <property type="molecule type" value="Genomic_DNA"/>
</dbReference>
<dbReference type="AlphaFoldDB" id="A0A4Z2H6X5"/>
<organism evidence="2 3">
    <name type="scientific">Liparis tanakae</name>
    <name type="common">Tanaka's snailfish</name>
    <dbReference type="NCBI Taxonomy" id="230148"/>
    <lineage>
        <taxon>Eukaryota</taxon>
        <taxon>Metazoa</taxon>
        <taxon>Chordata</taxon>
        <taxon>Craniata</taxon>
        <taxon>Vertebrata</taxon>
        <taxon>Euteleostomi</taxon>
        <taxon>Actinopterygii</taxon>
        <taxon>Neopterygii</taxon>
        <taxon>Teleostei</taxon>
        <taxon>Neoteleostei</taxon>
        <taxon>Acanthomorphata</taxon>
        <taxon>Eupercaria</taxon>
        <taxon>Perciformes</taxon>
        <taxon>Cottioidei</taxon>
        <taxon>Cottales</taxon>
        <taxon>Liparidae</taxon>
        <taxon>Liparis</taxon>
    </lineage>
</organism>
<feature type="region of interest" description="Disordered" evidence="1">
    <location>
        <begin position="1"/>
        <end position="26"/>
    </location>
</feature>
<gene>
    <name evidence="2" type="ORF">EYF80_028251</name>
</gene>
<accession>A0A4Z2H6X5</accession>
<evidence type="ECO:0000256" key="1">
    <source>
        <dbReference type="SAM" id="MobiDB-lite"/>
    </source>
</evidence>
<sequence length="98" mass="10778">MALEARPEASPHISHPSPPGNYYQKGTPGYVNQNLLAQRLDPSTSWQGAVAPVLFWRLTSVNKCQVSRYNGGIVLSDICITYGDDAEHQTPSGLDFFK</sequence>
<protein>
    <submittedName>
        <fullName evidence="2">Uncharacterized protein</fullName>
    </submittedName>
</protein>